<gene>
    <name evidence="1" type="ORF">GALMADRAFT_811708</name>
</gene>
<proteinExistence type="predicted"/>
<sequence>MTDSKFIVIETRCTQLPCRFFERIRWATSTFFIFFAAEVLLSRNMIHFSTKILGHAQLAHWLLTLSQSSASCSYPPYW</sequence>
<dbReference type="HOGENOM" id="CLU_2622195_0_0_1"/>
<dbReference type="EMBL" id="KL142395">
    <property type="protein sequence ID" value="KDR70866.1"/>
    <property type="molecule type" value="Genomic_DNA"/>
</dbReference>
<dbReference type="AlphaFoldDB" id="A0A067SIY8"/>
<evidence type="ECO:0000313" key="1">
    <source>
        <dbReference type="EMBL" id="KDR70866.1"/>
    </source>
</evidence>
<accession>A0A067SIY8</accession>
<dbReference type="Proteomes" id="UP000027222">
    <property type="component" value="Unassembled WGS sequence"/>
</dbReference>
<name>A0A067SIY8_GALM3</name>
<keyword evidence="2" id="KW-1185">Reference proteome</keyword>
<reference evidence="2" key="1">
    <citation type="journal article" date="2014" name="Proc. Natl. Acad. Sci. U.S.A.">
        <title>Extensive sampling of basidiomycete genomes demonstrates inadequacy of the white-rot/brown-rot paradigm for wood decay fungi.</title>
        <authorList>
            <person name="Riley R."/>
            <person name="Salamov A.A."/>
            <person name="Brown D.W."/>
            <person name="Nagy L.G."/>
            <person name="Floudas D."/>
            <person name="Held B.W."/>
            <person name="Levasseur A."/>
            <person name="Lombard V."/>
            <person name="Morin E."/>
            <person name="Otillar R."/>
            <person name="Lindquist E.A."/>
            <person name="Sun H."/>
            <person name="LaButti K.M."/>
            <person name="Schmutz J."/>
            <person name="Jabbour D."/>
            <person name="Luo H."/>
            <person name="Baker S.E."/>
            <person name="Pisabarro A.G."/>
            <person name="Walton J.D."/>
            <person name="Blanchette R.A."/>
            <person name="Henrissat B."/>
            <person name="Martin F."/>
            <person name="Cullen D."/>
            <person name="Hibbett D.S."/>
            <person name="Grigoriev I.V."/>
        </authorList>
    </citation>
    <scope>NUCLEOTIDE SEQUENCE [LARGE SCALE GENOMIC DNA]</scope>
    <source>
        <strain evidence="2">CBS 339.88</strain>
    </source>
</reference>
<protein>
    <submittedName>
        <fullName evidence="1">Uncharacterized protein</fullName>
    </submittedName>
</protein>
<evidence type="ECO:0000313" key="2">
    <source>
        <dbReference type="Proteomes" id="UP000027222"/>
    </source>
</evidence>
<organism evidence="1 2">
    <name type="scientific">Galerina marginata (strain CBS 339.88)</name>
    <dbReference type="NCBI Taxonomy" id="685588"/>
    <lineage>
        <taxon>Eukaryota</taxon>
        <taxon>Fungi</taxon>
        <taxon>Dikarya</taxon>
        <taxon>Basidiomycota</taxon>
        <taxon>Agaricomycotina</taxon>
        <taxon>Agaricomycetes</taxon>
        <taxon>Agaricomycetidae</taxon>
        <taxon>Agaricales</taxon>
        <taxon>Agaricineae</taxon>
        <taxon>Strophariaceae</taxon>
        <taxon>Galerina</taxon>
    </lineage>
</organism>